<evidence type="ECO:0000256" key="4">
    <source>
        <dbReference type="RuleBase" id="RU361277"/>
    </source>
</evidence>
<keyword evidence="1 4" id="KW-0479">Metal-binding</keyword>
<evidence type="ECO:0000313" key="7">
    <source>
        <dbReference type="Proteomes" id="UP000051717"/>
    </source>
</evidence>
<dbReference type="PROSITE" id="PS00059">
    <property type="entry name" value="ADH_ZINC"/>
    <property type="match status" value="1"/>
</dbReference>
<protein>
    <submittedName>
        <fullName evidence="6">L-threonine 3-dehydrogenase</fullName>
        <ecNumber evidence="6">1.1.1.103</ecNumber>
    </submittedName>
</protein>
<evidence type="ECO:0000313" key="6">
    <source>
        <dbReference type="EMBL" id="KPK71573.1"/>
    </source>
</evidence>
<dbReference type="Gene3D" id="3.90.180.10">
    <property type="entry name" value="Medium-chain alcohol dehydrogenases, catalytic domain"/>
    <property type="match status" value="1"/>
</dbReference>
<dbReference type="EC" id="1.1.1.103" evidence="6"/>
<dbReference type="EMBL" id="LJUI01000002">
    <property type="protein sequence ID" value="KPK71573.1"/>
    <property type="molecule type" value="Genomic_DNA"/>
</dbReference>
<organism evidence="6 7">
    <name type="scientific">candidate division TA06 bacterium SM23_40</name>
    <dbReference type="NCBI Taxonomy" id="1703774"/>
    <lineage>
        <taxon>Bacteria</taxon>
        <taxon>Bacteria division TA06</taxon>
    </lineage>
</organism>
<dbReference type="Pfam" id="PF08240">
    <property type="entry name" value="ADH_N"/>
    <property type="match status" value="1"/>
</dbReference>
<dbReference type="NCBIfam" id="NF003808">
    <property type="entry name" value="PRK05396.1"/>
    <property type="match status" value="1"/>
</dbReference>
<dbReference type="InterPro" id="IPR013149">
    <property type="entry name" value="ADH-like_C"/>
</dbReference>
<name>A0A0S8GEW2_UNCT6</name>
<dbReference type="SUPFAM" id="SSF50129">
    <property type="entry name" value="GroES-like"/>
    <property type="match status" value="1"/>
</dbReference>
<comment type="cofactor">
    <cofactor evidence="4">
        <name>Zn(2+)</name>
        <dbReference type="ChEBI" id="CHEBI:29105"/>
    </cofactor>
</comment>
<keyword evidence="2 4" id="KW-0862">Zinc</keyword>
<dbReference type="InterPro" id="IPR050129">
    <property type="entry name" value="Zn_alcohol_dh"/>
</dbReference>
<dbReference type="Gene3D" id="3.40.50.720">
    <property type="entry name" value="NAD(P)-binding Rossmann-like Domain"/>
    <property type="match status" value="1"/>
</dbReference>
<dbReference type="GO" id="GO:0008270">
    <property type="term" value="F:zinc ion binding"/>
    <property type="evidence" value="ECO:0007669"/>
    <property type="project" value="InterPro"/>
</dbReference>
<dbReference type="SMART" id="SM00829">
    <property type="entry name" value="PKS_ER"/>
    <property type="match status" value="1"/>
</dbReference>
<dbReference type="InterPro" id="IPR013154">
    <property type="entry name" value="ADH-like_N"/>
</dbReference>
<dbReference type="AlphaFoldDB" id="A0A0S8GEW2"/>
<comment type="similarity">
    <text evidence="4">Belongs to the zinc-containing alcohol dehydrogenase family.</text>
</comment>
<gene>
    <name evidence="6" type="primary">tdh</name>
    <name evidence="6" type="ORF">AMJ82_00335</name>
</gene>
<dbReference type="InterPro" id="IPR020843">
    <property type="entry name" value="ER"/>
</dbReference>
<dbReference type="InterPro" id="IPR036291">
    <property type="entry name" value="NAD(P)-bd_dom_sf"/>
</dbReference>
<evidence type="ECO:0000256" key="2">
    <source>
        <dbReference type="ARBA" id="ARBA00022833"/>
    </source>
</evidence>
<sequence length="350" mass="37753">MPEKMRAVVKTKAAPGAELIEVDVPTIDPDQVLVKVKATSICGTDVHIYEWDKWAQSRIHVPQTLGHEFAGEIVEVGSQVTKLKIGDYISAETHIPCNDCIQCLTGQQHICGNLKILGVDCNGCFAEYAAIPEIVAWKNDTSIPPEFATVQEPLGNAVYCTTVEPVLGKSVLIFGDGPTGLFAAGVARVAGAALIMIVGRHPVRLEIAKKMGADILINGHSDDVEAIVRTETGGVGVDVVLDMAGTQVAIDQGFRLVRKGGRVSAFGVAAGPVQLDLNNGVVFKGVTIYGINGRLMYDTWFKVANLLKYKRLDISPIVTHTLLLEEFEKGFSLMMTRPKISGKVVMFPEQ</sequence>
<dbReference type="GO" id="GO:0008743">
    <property type="term" value="F:L-threonine 3-dehydrogenase activity"/>
    <property type="evidence" value="ECO:0007669"/>
    <property type="project" value="UniProtKB-EC"/>
</dbReference>
<dbReference type="Proteomes" id="UP000051717">
    <property type="component" value="Unassembled WGS sequence"/>
</dbReference>
<dbReference type="SUPFAM" id="SSF51735">
    <property type="entry name" value="NAD(P)-binding Rossmann-fold domains"/>
    <property type="match status" value="1"/>
</dbReference>
<evidence type="ECO:0000256" key="3">
    <source>
        <dbReference type="ARBA" id="ARBA00023002"/>
    </source>
</evidence>
<dbReference type="PATRIC" id="fig|1703774.3.peg.1446"/>
<dbReference type="PANTHER" id="PTHR43401">
    <property type="entry name" value="L-THREONINE 3-DEHYDROGENASE"/>
    <property type="match status" value="1"/>
</dbReference>
<dbReference type="PANTHER" id="PTHR43401:SF2">
    <property type="entry name" value="L-THREONINE 3-DEHYDROGENASE"/>
    <property type="match status" value="1"/>
</dbReference>
<evidence type="ECO:0000256" key="1">
    <source>
        <dbReference type="ARBA" id="ARBA00022723"/>
    </source>
</evidence>
<proteinExistence type="inferred from homology"/>
<dbReference type="Pfam" id="PF00107">
    <property type="entry name" value="ADH_zinc_N"/>
    <property type="match status" value="1"/>
</dbReference>
<accession>A0A0S8GEW2</accession>
<evidence type="ECO:0000259" key="5">
    <source>
        <dbReference type="SMART" id="SM00829"/>
    </source>
</evidence>
<dbReference type="InterPro" id="IPR002328">
    <property type="entry name" value="ADH_Zn_CS"/>
</dbReference>
<comment type="caution">
    <text evidence="6">The sequence shown here is derived from an EMBL/GenBank/DDBJ whole genome shotgun (WGS) entry which is preliminary data.</text>
</comment>
<dbReference type="InterPro" id="IPR011032">
    <property type="entry name" value="GroES-like_sf"/>
</dbReference>
<keyword evidence="3 6" id="KW-0560">Oxidoreductase</keyword>
<feature type="domain" description="Enoyl reductase (ER)" evidence="5">
    <location>
        <begin position="16"/>
        <end position="346"/>
    </location>
</feature>
<reference evidence="6 7" key="1">
    <citation type="journal article" date="2015" name="Microbiome">
        <title>Genomic resolution of linkages in carbon, nitrogen, and sulfur cycling among widespread estuary sediment bacteria.</title>
        <authorList>
            <person name="Baker B.J."/>
            <person name="Lazar C.S."/>
            <person name="Teske A.P."/>
            <person name="Dick G.J."/>
        </authorList>
    </citation>
    <scope>NUCLEOTIDE SEQUENCE [LARGE SCALE GENOMIC DNA]</scope>
    <source>
        <strain evidence="6">SM23_40</strain>
    </source>
</reference>